<dbReference type="CDD" id="cd02440">
    <property type="entry name" value="AdoMet_MTases"/>
    <property type="match status" value="1"/>
</dbReference>
<dbReference type="GO" id="GO:0008168">
    <property type="term" value="F:methyltransferase activity"/>
    <property type="evidence" value="ECO:0007669"/>
    <property type="project" value="UniProtKB-KW"/>
</dbReference>
<dbReference type="GO" id="GO:0032259">
    <property type="term" value="P:methylation"/>
    <property type="evidence" value="ECO:0007669"/>
    <property type="project" value="UniProtKB-KW"/>
</dbReference>
<dbReference type="EMBL" id="CP071382">
    <property type="protein sequence ID" value="QSV45038.1"/>
    <property type="molecule type" value="Genomic_DNA"/>
</dbReference>
<name>A0ABX7Q1Q7_9BACT</name>
<accession>A0ABX7Q1Q7</accession>
<gene>
    <name evidence="1" type="ORF">JZM60_12890</name>
</gene>
<dbReference type="Gene3D" id="3.40.50.150">
    <property type="entry name" value="Vaccinia Virus protein VP39"/>
    <property type="match status" value="1"/>
</dbReference>
<sequence>MQKINRRFEPSPSDSDYYMLTQLRSALENVIKKYIKNSEDNNQISILDYGCGEVPYSKLFATIPHKFTSADLPGNELANMILDANGNVPCEDESFDVVLSIQVLEHVPSPQKYLSEALRVLKHNGLLLLSTHGWWTHHPYPNDYWRWTREGLEKILNEEGFKVVDNRGIIGMLAYSYQLRAQCWKGLLENKGLIASSVFSLIAFYYQKCMHFADIITPVNISKNNSSIYLIVAKKA</sequence>
<reference evidence="1 2" key="1">
    <citation type="submission" date="2021-03" db="EMBL/GenBank/DDBJ databases">
        <title>Geobacter metallireducens gen. nov. sp. nov., a microorganism capable of coupling the complete oxidation of organic compounds to the reduction of iron and other metals.</title>
        <authorList>
            <person name="Li Y."/>
        </authorList>
    </citation>
    <scope>NUCLEOTIDE SEQUENCE [LARGE SCALE GENOMIC DNA]</scope>
    <source>
        <strain evidence="1 2">Jerry-YX</strain>
    </source>
</reference>
<protein>
    <submittedName>
        <fullName evidence="1">Class I SAM-dependent methyltransferase</fullName>
    </submittedName>
</protein>
<evidence type="ECO:0000313" key="2">
    <source>
        <dbReference type="Proteomes" id="UP000663651"/>
    </source>
</evidence>
<keyword evidence="2" id="KW-1185">Reference proteome</keyword>
<dbReference type="Proteomes" id="UP000663651">
    <property type="component" value="Chromosome"/>
</dbReference>
<dbReference type="RefSeq" id="WP_207162844.1">
    <property type="nucleotide sequence ID" value="NZ_CP071382.1"/>
</dbReference>
<proteinExistence type="predicted"/>
<keyword evidence="1" id="KW-0808">Transferase</keyword>
<keyword evidence="1" id="KW-0489">Methyltransferase</keyword>
<organism evidence="1 2">
    <name type="scientific">Geobacter benzoatilyticus</name>
    <dbReference type="NCBI Taxonomy" id="2815309"/>
    <lineage>
        <taxon>Bacteria</taxon>
        <taxon>Pseudomonadati</taxon>
        <taxon>Thermodesulfobacteriota</taxon>
        <taxon>Desulfuromonadia</taxon>
        <taxon>Geobacterales</taxon>
        <taxon>Geobacteraceae</taxon>
        <taxon>Geobacter</taxon>
    </lineage>
</organism>
<dbReference type="InterPro" id="IPR029063">
    <property type="entry name" value="SAM-dependent_MTases_sf"/>
</dbReference>
<dbReference type="SUPFAM" id="SSF53335">
    <property type="entry name" value="S-adenosyl-L-methionine-dependent methyltransferases"/>
    <property type="match status" value="1"/>
</dbReference>
<dbReference type="Pfam" id="PF13489">
    <property type="entry name" value="Methyltransf_23"/>
    <property type="match status" value="1"/>
</dbReference>
<evidence type="ECO:0000313" key="1">
    <source>
        <dbReference type="EMBL" id="QSV45038.1"/>
    </source>
</evidence>